<dbReference type="PRINTS" id="PR00173">
    <property type="entry name" value="EDTRNSPORT"/>
</dbReference>
<evidence type="ECO:0000256" key="5">
    <source>
        <dbReference type="ARBA" id="ARBA00022989"/>
    </source>
</evidence>
<evidence type="ECO:0000256" key="3">
    <source>
        <dbReference type="ARBA" id="ARBA00022475"/>
    </source>
</evidence>
<evidence type="ECO:0000256" key="7">
    <source>
        <dbReference type="SAM" id="Phobius"/>
    </source>
</evidence>
<dbReference type="InterPro" id="IPR036458">
    <property type="entry name" value="Na:dicarbo_symporter_sf"/>
</dbReference>
<evidence type="ECO:0000313" key="9">
    <source>
        <dbReference type="Proteomes" id="UP000014585"/>
    </source>
</evidence>
<feature type="transmembrane region" description="Helical" evidence="7">
    <location>
        <begin position="191"/>
        <end position="213"/>
    </location>
</feature>
<feature type="transmembrane region" description="Helical" evidence="7">
    <location>
        <begin position="27"/>
        <end position="45"/>
    </location>
</feature>
<dbReference type="PATRIC" id="fig|566551.4.peg.3699"/>
<dbReference type="EMBL" id="ATDT01000033">
    <property type="protein sequence ID" value="EPF13860.1"/>
    <property type="molecule type" value="Genomic_DNA"/>
</dbReference>
<dbReference type="Pfam" id="PF00375">
    <property type="entry name" value="SDF"/>
    <property type="match status" value="1"/>
</dbReference>
<organism evidence="8 9">
    <name type="scientific">Cedecea davisae DSM 4568</name>
    <dbReference type="NCBI Taxonomy" id="566551"/>
    <lineage>
        <taxon>Bacteria</taxon>
        <taxon>Pseudomonadati</taxon>
        <taxon>Pseudomonadota</taxon>
        <taxon>Gammaproteobacteria</taxon>
        <taxon>Enterobacterales</taxon>
        <taxon>Enterobacteriaceae</taxon>
        <taxon>Cedecea</taxon>
    </lineage>
</organism>
<comment type="subcellular location">
    <subcellularLocation>
        <location evidence="1">Cell membrane</location>
        <topology evidence="1">Multi-pass membrane protein</topology>
    </subcellularLocation>
</comment>
<dbReference type="Proteomes" id="UP000014585">
    <property type="component" value="Unassembled WGS sequence"/>
</dbReference>
<dbReference type="PANTHER" id="PTHR42865">
    <property type="entry name" value="PROTON/GLUTAMATE-ASPARTATE SYMPORTER"/>
    <property type="match status" value="1"/>
</dbReference>
<sequence length="430" mass="45062">MIFVPVIITFIEKVSFMWTRLEPYKSSFVLLFALIIGGLLGIYAPSYAIKLQPIGQIFLNLLFMIIVPLVGVSVMSSIAGMTDLKRLGRIMVVIFIVSIAMALIPAAGIVLLALWYNPAQGVTIDLSHSVKSGAGEMDFVSMVTTSDFVGLFSKSNILALIVIAIIAGVAIGQSAEAGKRIAALLQDANTVIMKIVSIIMKVAPIGLGCYFAATMASQDAGLLMTFARAIGLFMAATLIYYVLGSIFYSWIGGGLPAVKAFWRHAIEPSATALGTCSSLGTLPVTLRAGKAMGINPEIVDVSIPLLVNLNKGGVAMIAALKIVFIYSVLGLPFTSETFFLAMLIAVLSAIIVGGVPGGAFLGEIFIVTTLGLPMEAIPLLVVLGTITDAPATLINVIHDLNAAQIVERFAGKKRGEPAASAPLAADSLAG</sequence>
<feature type="transmembrane region" description="Helical" evidence="7">
    <location>
        <begin position="225"/>
        <end position="251"/>
    </location>
</feature>
<dbReference type="STRING" id="566551.HMPREF0201_04053"/>
<name>S3IL74_9ENTR</name>
<feature type="transmembrane region" description="Helical" evidence="7">
    <location>
        <begin position="148"/>
        <end position="171"/>
    </location>
</feature>
<keyword evidence="4 7" id="KW-0812">Transmembrane</keyword>
<dbReference type="AlphaFoldDB" id="S3IL74"/>
<evidence type="ECO:0000256" key="1">
    <source>
        <dbReference type="ARBA" id="ARBA00004651"/>
    </source>
</evidence>
<keyword evidence="2" id="KW-0813">Transport</keyword>
<reference evidence="8 9" key="1">
    <citation type="submission" date="2013-04" db="EMBL/GenBank/DDBJ databases">
        <authorList>
            <person name="Weinstock G."/>
            <person name="Sodergren E."/>
            <person name="Lobos E.A."/>
            <person name="Fulton L."/>
            <person name="Fulton R."/>
            <person name="Courtney L."/>
            <person name="Fronick C."/>
            <person name="O'Laughlin M."/>
            <person name="Godfrey J."/>
            <person name="Wilson R.M."/>
            <person name="Miner T."/>
            <person name="Farmer C."/>
            <person name="Delehaunty K."/>
            <person name="Cordes M."/>
            <person name="Minx P."/>
            <person name="Tomlinson C."/>
            <person name="Chen J."/>
            <person name="Wollam A."/>
            <person name="Pepin K.H."/>
            <person name="Palsikar V.B."/>
            <person name="Zhang X."/>
            <person name="Suruliraj S."/>
            <person name="Perna N.T."/>
            <person name="Plunkett G."/>
            <person name="Warren W."/>
            <person name="Mitreva M."/>
            <person name="Mardis E.R."/>
            <person name="Wilson R.K."/>
        </authorList>
    </citation>
    <scope>NUCLEOTIDE SEQUENCE [LARGE SCALE GENOMIC DNA]</scope>
    <source>
        <strain evidence="8 9">DSM 4568</strain>
    </source>
</reference>
<comment type="caution">
    <text evidence="8">The sequence shown here is derived from an EMBL/GenBank/DDBJ whole genome shotgun (WGS) entry which is preliminary data.</text>
</comment>
<dbReference type="InterPro" id="IPR001991">
    <property type="entry name" value="Na-dicarboxylate_symporter"/>
</dbReference>
<evidence type="ECO:0000313" key="8">
    <source>
        <dbReference type="EMBL" id="EPF13860.1"/>
    </source>
</evidence>
<protein>
    <submittedName>
        <fullName evidence="8">Transporter, dicarboxylate/amino acid:cation Na+/H+ symporter family protein</fullName>
    </submittedName>
</protein>
<proteinExistence type="predicted"/>
<feature type="transmembrane region" description="Helical" evidence="7">
    <location>
        <begin position="57"/>
        <end position="78"/>
    </location>
</feature>
<dbReference type="GO" id="GO:0005886">
    <property type="term" value="C:plasma membrane"/>
    <property type="evidence" value="ECO:0007669"/>
    <property type="project" value="UniProtKB-SubCell"/>
</dbReference>
<feature type="transmembrane region" description="Helical" evidence="7">
    <location>
        <begin position="313"/>
        <end position="333"/>
    </location>
</feature>
<dbReference type="HOGENOM" id="CLU_019375_7_2_6"/>
<dbReference type="GO" id="GO:0015293">
    <property type="term" value="F:symporter activity"/>
    <property type="evidence" value="ECO:0007669"/>
    <property type="project" value="UniProtKB-KW"/>
</dbReference>
<evidence type="ECO:0000256" key="2">
    <source>
        <dbReference type="ARBA" id="ARBA00022448"/>
    </source>
</evidence>
<keyword evidence="6 7" id="KW-0472">Membrane</keyword>
<dbReference type="SUPFAM" id="SSF118215">
    <property type="entry name" value="Proton glutamate symport protein"/>
    <property type="match status" value="1"/>
</dbReference>
<evidence type="ECO:0000256" key="4">
    <source>
        <dbReference type="ARBA" id="ARBA00022692"/>
    </source>
</evidence>
<evidence type="ECO:0000256" key="6">
    <source>
        <dbReference type="ARBA" id="ARBA00023136"/>
    </source>
</evidence>
<keyword evidence="5 7" id="KW-1133">Transmembrane helix</keyword>
<gene>
    <name evidence="8" type="ORF">HMPREF0201_04053</name>
</gene>
<dbReference type="PANTHER" id="PTHR42865:SF7">
    <property type="entry name" value="PROTON_GLUTAMATE-ASPARTATE SYMPORTER"/>
    <property type="match status" value="1"/>
</dbReference>
<keyword evidence="3" id="KW-1003">Cell membrane</keyword>
<feature type="transmembrane region" description="Helical" evidence="7">
    <location>
        <begin position="339"/>
        <end position="366"/>
    </location>
</feature>
<dbReference type="Gene3D" id="1.10.3860.10">
    <property type="entry name" value="Sodium:dicarboxylate symporter"/>
    <property type="match status" value="1"/>
</dbReference>
<dbReference type="GO" id="GO:0006835">
    <property type="term" value="P:dicarboxylic acid transport"/>
    <property type="evidence" value="ECO:0007669"/>
    <property type="project" value="TreeGrafter"/>
</dbReference>
<feature type="transmembrane region" description="Helical" evidence="7">
    <location>
        <begin position="90"/>
        <end position="116"/>
    </location>
</feature>
<accession>S3IL74</accession>